<dbReference type="PANTHER" id="PTHR43792">
    <property type="entry name" value="GNAT FAMILY, PUTATIVE (AFU_ORTHOLOGUE AFUA_3G00765)-RELATED-RELATED"/>
    <property type="match status" value="1"/>
</dbReference>
<sequence>MWNPDQGIADCGPRMHVIETSRLLFRTPVAREIAAVAATGGDAAAQRWLGWPAGEPPSERRRRLLLRRRARPRVTIDEFTPYAPLMLAAIDVEHRRFAGACTVAPVGPGTCEIGGFLSPAHRGRGLGAELFTAARRFAHGHLGFGEVRAGAEAGNTASVRSLRNAGFVPAEGPGEHRLPDGRVIAARWFRHVEPDARTCPAAETAPSLPYGPYGDVAAGR</sequence>
<organism evidence="2 3">
    <name type="scientific">Actinomadura sediminis</name>
    <dbReference type="NCBI Taxonomy" id="1038904"/>
    <lineage>
        <taxon>Bacteria</taxon>
        <taxon>Bacillati</taxon>
        <taxon>Actinomycetota</taxon>
        <taxon>Actinomycetes</taxon>
        <taxon>Streptosporangiales</taxon>
        <taxon>Thermomonosporaceae</taxon>
        <taxon>Actinomadura</taxon>
    </lineage>
</organism>
<dbReference type="EMBL" id="JBHTJA010000019">
    <property type="protein sequence ID" value="MFD0901275.1"/>
    <property type="molecule type" value="Genomic_DNA"/>
</dbReference>
<dbReference type="CDD" id="cd04301">
    <property type="entry name" value="NAT_SF"/>
    <property type="match status" value="1"/>
</dbReference>
<evidence type="ECO:0000313" key="3">
    <source>
        <dbReference type="Proteomes" id="UP001596972"/>
    </source>
</evidence>
<dbReference type="EC" id="2.3.-.-" evidence="2"/>
<keyword evidence="2" id="KW-0012">Acyltransferase</keyword>
<keyword evidence="3" id="KW-1185">Reference proteome</keyword>
<dbReference type="InterPro" id="IPR051531">
    <property type="entry name" value="N-acetyltransferase"/>
</dbReference>
<protein>
    <submittedName>
        <fullName evidence="2">GNAT family N-acetyltransferase</fullName>
        <ecNumber evidence="2">2.3.-.-</ecNumber>
    </submittedName>
</protein>
<dbReference type="PROSITE" id="PS51186">
    <property type="entry name" value="GNAT"/>
    <property type="match status" value="1"/>
</dbReference>
<accession>A0ABW3ENZ6</accession>
<feature type="domain" description="N-acetyltransferase" evidence="1">
    <location>
        <begin position="49"/>
        <end position="193"/>
    </location>
</feature>
<comment type="caution">
    <text evidence="2">The sequence shown here is derived from an EMBL/GenBank/DDBJ whole genome shotgun (WGS) entry which is preliminary data.</text>
</comment>
<dbReference type="InterPro" id="IPR016181">
    <property type="entry name" value="Acyl_CoA_acyltransferase"/>
</dbReference>
<evidence type="ECO:0000313" key="2">
    <source>
        <dbReference type="EMBL" id="MFD0901275.1"/>
    </source>
</evidence>
<dbReference type="Proteomes" id="UP001596972">
    <property type="component" value="Unassembled WGS sequence"/>
</dbReference>
<dbReference type="Pfam" id="PF13302">
    <property type="entry name" value="Acetyltransf_3"/>
    <property type="match status" value="1"/>
</dbReference>
<keyword evidence="2" id="KW-0808">Transferase</keyword>
<proteinExistence type="predicted"/>
<dbReference type="SUPFAM" id="SSF55729">
    <property type="entry name" value="Acyl-CoA N-acyltransferases (Nat)"/>
    <property type="match status" value="1"/>
</dbReference>
<dbReference type="RefSeq" id="WP_378298495.1">
    <property type="nucleotide sequence ID" value="NZ_JBHTJA010000019.1"/>
</dbReference>
<dbReference type="GO" id="GO:0016746">
    <property type="term" value="F:acyltransferase activity"/>
    <property type="evidence" value="ECO:0007669"/>
    <property type="project" value="UniProtKB-KW"/>
</dbReference>
<dbReference type="PANTHER" id="PTHR43792:SF16">
    <property type="entry name" value="N-ACETYLTRANSFERASE DOMAIN-CONTAINING PROTEIN"/>
    <property type="match status" value="1"/>
</dbReference>
<dbReference type="InterPro" id="IPR000182">
    <property type="entry name" value="GNAT_dom"/>
</dbReference>
<dbReference type="Gene3D" id="3.40.630.30">
    <property type="match status" value="1"/>
</dbReference>
<name>A0ABW3ENZ6_9ACTN</name>
<reference evidence="3" key="1">
    <citation type="journal article" date="2019" name="Int. J. Syst. Evol. Microbiol.">
        <title>The Global Catalogue of Microorganisms (GCM) 10K type strain sequencing project: providing services to taxonomists for standard genome sequencing and annotation.</title>
        <authorList>
            <consortium name="The Broad Institute Genomics Platform"/>
            <consortium name="The Broad Institute Genome Sequencing Center for Infectious Disease"/>
            <person name="Wu L."/>
            <person name="Ma J."/>
        </authorList>
    </citation>
    <scope>NUCLEOTIDE SEQUENCE [LARGE SCALE GENOMIC DNA]</scope>
    <source>
        <strain evidence="3">JCM 31202</strain>
    </source>
</reference>
<gene>
    <name evidence="2" type="ORF">ACFQ11_12810</name>
</gene>
<evidence type="ECO:0000259" key="1">
    <source>
        <dbReference type="PROSITE" id="PS51186"/>
    </source>
</evidence>